<reference evidence="1 2" key="1">
    <citation type="submission" date="2015-09" db="EMBL/GenBank/DDBJ databases">
        <authorList>
            <consortium name="Pathogen Informatics"/>
        </authorList>
    </citation>
    <scope>NUCLEOTIDE SEQUENCE [LARGE SCALE GENOMIC DNA]</scope>
    <source>
        <strain evidence="1 2">2789STDY5834842</strain>
    </source>
</reference>
<evidence type="ECO:0000313" key="2">
    <source>
        <dbReference type="Proteomes" id="UP000095333"/>
    </source>
</evidence>
<gene>
    <name evidence="1" type="ORF">ERS852457_01491</name>
</gene>
<sequence length="74" mass="8837">MNQEEELYFKVLSKQGREAWTIFKNPMYRGALEIAQNLYKDKAHFVYELLHNADNQGATHFSMRTRSRNKLNLM</sequence>
<dbReference type="EMBL" id="CYZI01000006">
    <property type="protein sequence ID" value="CUO18415.1"/>
    <property type="molecule type" value="Genomic_DNA"/>
</dbReference>
<protein>
    <submittedName>
        <fullName evidence="1">Uncharacterized protein</fullName>
    </submittedName>
</protein>
<dbReference type="AlphaFoldDB" id="A0A174D2Y7"/>
<name>A0A174D2Y7_PHOVU</name>
<accession>A0A174D2Y7</accession>
<dbReference type="Proteomes" id="UP000095333">
    <property type="component" value="Unassembled WGS sequence"/>
</dbReference>
<dbReference type="RefSeq" id="WP_057250008.1">
    <property type="nucleotide sequence ID" value="NZ_CYZI01000006.1"/>
</dbReference>
<evidence type="ECO:0000313" key="1">
    <source>
        <dbReference type="EMBL" id="CUO18415.1"/>
    </source>
</evidence>
<proteinExistence type="predicted"/>
<organism evidence="1 2">
    <name type="scientific">Phocaeicola vulgatus</name>
    <name type="common">Bacteroides vulgatus</name>
    <dbReference type="NCBI Taxonomy" id="821"/>
    <lineage>
        <taxon>Bacteria</taxon>
        <taxon>Pseudomonadati</taxon>
        <taxon>Bacteroidota</taxon>
        <taxon>Bacteroidia</taxon>
        <taxon>Bacteroidales</taxon>
        <taxon>Bacteroidaceae</taxon>
        <taxon>Phocaeicola</taxon>
    </lineage>
</organism>